<dbReference type="Proteomes" id="UP000185494">
    <property type="component" value="Chromosome 1"/>
</dbReference>
<dbReference type="RefSeq" id="WP_075799450.1">
    <property type="nucleotide sequence ID" value="NZ_CP015583.1"/>
</dbReference>
<dbReference type="EMBL" id="CP015583">
    <property type="protein sequence ID" value="APT58695.1"/>
    <property type="molecule type" value="Genomic_DNA"/>
</dbReference>
<dbReference type="AlphaFoldDB" id="A0A1L7AIV5"/>
<sequence length="229" mass="22912">MPDPSRILPAVLAASLAILPQAWPVPALAQGAAPGAAPGTAPGATPSGTAPQAAPVRIRGSIVSVEGAVMTVKARDGATVPVTLAGNLTVTSPKAVELSTIKPGDYLGIVGVPGEGGSLEARAVQIFPEAMRGVGEGHYPWDLPGTSMTNATVDAAVSATSGRDLTMAYKGQTLRIHVPPGTPVVTPVPASREDLKPGAAVMFGATRDAEGHLTATRVTVAKDGVSPPN</sequence>
<name>A0A1L7AIV5_9PROT</name>
<evidence type="ECO:0000313" key="3">
    <source>
        <dbReference type="EMBL" id="APT58695.1"/>
    </source>
</evidence>
<evidence type="ECO:0000313" key="4">
    <source>
        <dbReference type="Proteomes" id="UP000185494"/>
    </source>
</evidence>
<evidence type="ECO:0008006" key="5">
    <source>
        <dbReference type="Google" id="ProtNLM"/>
    </source>
</evidence>
<feature type="chain" id="PRO_5012024264" description="DUF5666 domain-containing protein" evidence="2">
    <location>
        <begin position="30"/>
        <end position="229"/>
    </location>
</feature>
<dbReference type="KEGG" id="rgi:RGI145_17855"/>
<gene>
    <name evidence="3" type="ORF">RGI145_17855</name>
</gene>
<reference evidence="3 4" key="1">
    <citation type="submission" date="2016-05" db="EMBL/GenBank/DDBJ databases">
        <title>Complete Genome and Methylome Analysis of Psychrotrophic Bacterial Isolates from Antarctic Lake Untersee.</title>
        <authorList>
            <person name="Fomenkov A."/>
            <person name="Akimov V.N."/>
            <person name="Vasilyeva L.V."/>
            <person name="Andersen D."/>
            <person name="Vincze T."/>
            <person name="Roberts R.J."/>
        </authorList>
    </citation>
    <scope>NUCLEOTIDE SEQUENCE [LARGE SCALE GENOMIC DNA]</scope>
    <source>
        <strain evidence="3 4">U14-5</strain>
    </source>
</reference>
<dbReference type="STRING" id="257708.RGI145_17855"/>
<feature type="signal peptide" evidence="2">
    <location>
        <begin position="1"/>
        <end position="29"/>
    </location>
</feature>
<accession>A0A1L7AIV5</accession>
<dbReference type="eggNOG" id="ENOG5031WRS">
    <property type="taxonomic scope" value="Bacteria"/>
</dbReference>
<evidence type="ECO:0000256" key="1">
    <source>
        <dbReference type="SAM" id="MobiDB-lite"/>
    </source>
</evidence>
<feature type="region of interest" description="Disordered" evidence="1">
    <location>
        <begin position="30"/>
        <end position="53"/>
    </location>
</feature>
<organism evidence="3 4">
    <name type="scientific">Roseomonas gilardii</name>
    <dbReference type="NCBI Taxonomy" id="257708"/>
    <lineage>
        <taxon>Bacteria</taxon>
        <taxon>Pseudomonadati</taxon>
        <taxon>Pseudomonadota</taxon>
        <taxon>Alphaproteobacteria</taxon>
        <taxon>Acetobacterales</taxon>
        <taxon>Roseomonadaceae</taxon>
        <taxon>Roseomonas</taxon>
    </lineage>
</organism>
<protein>
    <recommendedName>
        <fullName evidence="5">DUF5666 domain-containing protein</fullName>
    </recommendedName>
</protein>
<keyword evidence="2" id="KW-0732">Signal</keyword>
<evidence type="ECO:0000256" key="2">
    <source>
        <dbReference type="SAM" id="SignalP"/>
    </source>
</evidence>
<proteinExistence type="predicted"/>